<reference evidence="1" key="1">
    <citation type="submission" date="2020-05" db="EMBL/GenBank/DDBJ databases">
        <title>Phylogenomic resolution of chytrid fungi.</title>
        <authorList>
            <person name="Stajich J.E."/>
            <person name="Amses K."/>
            <person name="Simmons R."/>
            <person name="Seto K."/>
            <person name="Myers J."/>
            <person name="Bonds A."/>
            <person name="Quandt C.A."/>
            <person name="Barry K."/>
            <person name="Liu P."/>
            <person name="Grigoriev I."/>
            <person name="Longcore J.E."/>
            <person name="James T.Y."/>
        </authorList>
    </citation>
    <scope>NUCLEOTIDE SEQUENCE</scope>
    <source>
        <strain evidence="1">JEL0513</strain>
    </source>
</reference>
<keyword evidence="2" id="KW-1185">Reference proteome</keyword>
<sequence>MDALERTIARWVKNSRGLDAKLFINGPAFAAYPTPTILVTSPDCGPSLSTFEINYTEDGDGLFPTLTWTLPPTINASDVVEYVLVVEDADAPLGSTPALHGAVYHIPTNKIEITQSDLERVRGQKGELKGGLQYAQTLTGAVYGAPRPLRGHGPHR</sequence>
<organism evidence="1 2">
    <name type="scientific">Physocladia obscura</name>
    <dbReference type="NCBI Taxonomy" id="109957"/>
    <lineage>
        <taxon>Eukaryota</taxon>
        <taxon>Fungi</taxon>
        <taxon>Fungi incertae sedis</taxon>
        <taxon>Chytridiomycota</taxon>
        <taxon>Chytridiomycota incertae sedis</taxon>
        <taxon>Chytridiomycetes</taxon>
        <taxon>Chytridiales</taxon>
        <taxon>Chytriomycetaceae</taxon>
        <taxon>Physocladia</taxon>
    </lineage>
</organism>
<evidence type="ECO:0000313" key="2">
    <source>
        <dbReference type="Proteomes" id="UP001211907"/>
    </source>
</evidence>
<dbReference type="AlphaFoldDB" id="A0AAD5XKA7"/>
<gene>
    <name evidence="1" type="ORF">HK100_001024</name>
</gene>
<accession>A0AAD5XKA7</accession>
<dbReference type="InterPro" id="IPR036610">
    <property type="entry name" value="PEBP-like_sf"/>
</dbReference>
<name>A0AAD5XKA7_9FUNG</name>
<protein>
    <recommendedName>
        <fullName evidence="3">PEBP-like protein</fullName>
    </recommendedName>
</protein>
<dbReference type="InterPro" id="IPR049556">
    <property type="entry name" value="PhiB"/>
</dbReference>
<evidence type="ECO:0000313" key="1">
    <source>
        <dbReference type="EMBL" id="KAJ3137015.1"/>
    </source>
</evidence>
<dbReference type="EMBL" id="JADGJH010000122">
    <property type="protein sequence ID" value="KAJ3137015.1"/>
    <property type="molecule type" value="Genomic_DNA"/>
</dbReference>
<dbReference type="Pfam" id="PF01161">
    <property type="entry name" value="PBP"/>
    <property type="match status" value="1"/>
</dbReference>
<dbReference type="CDD" id="cd00457">
    <property type="entry name" value="PEBP"/>
    <property type="match status" value="1"/>
</dbReference>
<dbReference type="InterPro" id="IPR008914">
    <property type="entry name" value="PEBP"/>
</dbReference>
<dbReference type="Proteomes" id="UP001211907">
    <property type="component" value="Unassembled WGS sequence"/>
</dbReference>
<dbReference type="Gene3D" id="3.90.280.10">
    <property type="entry name" value="PEBP-like"/>
    <property type="match status" value="1"/>
</dbReference>
<evidence type="ECO:0008006" key="3">
    <source>
        <dbReference type="Google" id="ProtNLM"/>
    </source>
</evidence>
<comment type="caution">
    <text evidence="1">The sequence shown here is derived from an EMBL/GenBank/DDBJ whole genome shotgun (WGS) entry which is preliminary data.</text>
</comment>
<proteinExistence type="predicted"/>
<dbReference type="SUPFAM" id="SSF49777">
    <property type="entry name" value="PEBP-like"/>
    <property type="match status" value="1"/>
</dbReference>